<dbReference type="Pfam" id="PF14870">
    <property type="entry name" value="PSII_BNR"/>
    <property type="match status" value="1"/>
</dbReference>
<feature type="chain" id="PRO_5009525606" description="Fibronectin type-III domain-containing protein" evidence="4">
    <location>
        <begin position="32"/>
        <end position="791"/>
    </location>
</feature>
<dbReference type="EMBL" id="MFQD01000029">
    <property type="protein sequence ID" value="OGH67950.1"/>
    <property type="molecule type" value="Genomic_DNA"/>
</dbReference>
<dbReference type="InterPro" id="IPR036116">
    <property type="entry name" value="FN3_sf"/>
</dbReference>
<feature type="signal peptide" evidence="4">
    <location>
        <begin position="1"/>
        <end position="31"/>
    </location>
</feature>
<dbReference type="PROSITE" id="PS50853">
    <property type="entry name" value="FN3"/>
    <property type="match status" value="1"/>
</dbReference>
<dbReference type="CDD" id="cd00063">
    <property type="entry name" value="FN3"/>
    <property type="match status" value="1"/>
</dbReference>
<proteinExistence type="inferred from homology"/>
<evidence type="ECO:0000313" key="6">
    <source>
        <dbReference type="EMBL" id="OGH67950.1"/>
    </source>
</evidence>
<dbReference type="GO" id="GO:0009523">
    <property type="term" value="C:photosystem II"/>
    <property type="evidence" value="ECO:0007669"/>
    <property type="project" value="UniProtKB-KW"/>
</dbReference>
<dbReference type="PANTHER" id="PTHR47199">
    <property type="entry name" value="PHOTOSYSTEM II STABILITY/ASSEMBLY FACTOR HCF136, CHLOROPLASTIC"/>
    <property type="match status" value="1"/>
</dbReference>
<evidence type="ECO:0000256" key="1">
    <source>
        <dbReference type="ARBA" id="ARBA00010116"/>
    </source>
</evidence>
<keyword evidence="3" id="KW-0604">Photosystem II</keyword>
<feature type="domain" description="Fibronectin type-III" evidence="5">
    <location>
        <begin position="332"/>
        <end position="427"/>
    </location>
</feature>
<dbReference type="SUPFAM" id="SSF49265">
    <property type="entry name" value="Fibronectin type III"/>
    <property type="match status" value="1"/>
</dbReference>
<evidence type="ECO:0000256" key="4">
    <source>
        <dbReference type="SAM" id="SignalP"/>
    </source>
</evidence>
<gene>
    <name evidence="6" type="ORF">A3C15_00255</name>
</gene>
<name>A0A1F6M8Q1_9BACT</name>
<dbReference type="GO" id="GO:0015979">
    <property type="term" value="P:photosynthesis"/>
    <property type="evidence" value="ECO:0007669"/>
    <property type="project" value="UniProtKB-KW"/>
</dbReference>
<dbReference type="Pfam" id="PF02369">
    <property type="entry name" value="Big_1"/>
    <property type="match status" value="1"/>
</dbReference>
<evidence type="ECO:0000313" key="7">
    <source>
        <dbReference type="Proteomes" id="UP000176532"/>
    </source>
</evidence>
<keyword evidence="4" id="KW-0732">Signal</keyword>
<dbReference type="InterPro" id="IPR013783">
    <property type="entry name" value="Ig-like_fold"/>
</dbReference>
<dbReference type="AlphaFoldDB" id="A0A1F6M8Q1"/>
<organism evidence="6 7">
    <name type="scientific">Candidatus Magasanikbacteria bacterium RIFCSPHIGHO2_02_FULL_50_9b</name>
    <dbReference type="NCBI Taxonomy" id="1798682"/>
    <lineage>
        <taxon>Bacteria</taxon>
        <taxon>Candidatus Magasanikiibacteriota</taxon>
    </lineage>
</organism>
<dbReference type="Gene3D" id="2.60.40.10">
    <property type="entry name" value="Immunoglobulins"/>
    <property type="match status" value="3"/>
</dbReference>
<protein>
    <recommendedName>
        <fullName evidence="5">Fibronectin type-III domain-containing protein</fullName>
    </recommendedName>
</protein>
<keyword evidence="2" id="KW-0602">Photosynthesis</keyword>
<dbReference type="Gene3D" id="2.130.10.10">
    <property type="entry name" value="YVTN repeat-like/Quinoprotein amine dehydrogenase"/>
    <property type="match status" value="2"/>
</dbReference>
<accession>A0A1F6M8Q1</accession>
<dbReference type="InterPro" id="IPR003344">
    <property type="entry name" value="Big_1_dom"/>
</dbReference>
<dbReference type="InterPro" id="IPR015943">
    <property type="entry name" value="WD40/YVTN_repeat-like_dom_sf"/>
</dbReference>
<sequence length="791" mass="81591">MTTYFSKRALHAFAATAVVCALLASSLTANAALAWTQRASSTTVNLYDVAVKGSTLIAVGDSGIIRRSTDGGLNWNSVPSGTEQQLRDVDFASNGDGSLYAVGSFGTVIKSSNEGASWSAVTVGSAETFESVAVVDGQNIAIGGANGTLLTTTDWGQTWQLRQLGSTRKVTAVESRSSAALILAFLDNGVPMRSENFGATWAEGSMTGFDNMLDIEMLNSSIAYASGLSGRVVKTTNGGISWTDTATPASVSTEALHDIALHDSTNLMVVGTSGTIISTNDSGNTWTKETLSIGNNLFGIAAVNNSYTKHAVVASSGVIITSDLAPTLAPSAPTNLMAAGVSANTNYSTNSATPSISWTASVKGSADIAGYQVKIDSGTFFSVGIVTQYTLPSLTNGLHTIRVRAIDTAGTASDEAIVSFTVDTVAPSVSAPTPTASSIGATTAFTITATDNGSYVNYCRLFVNGAEQGSMDLKSAQQNTYGRSYYFATAGSFALTARCVDNAGNASTGAATTINLNDDGSRGSTPADTTPSAALSYLSSNPSQGVADGATNVYVTVTVRNAAGIALANKSVSLVTSRPQTDSITTIASVTNDVGQASFYVRSSTVGVSQLTAVIGGSTVASAGLTFGTQQSPVIPGQPTPGALIKLACPPSADVNHICRAVYFVSQGKRHAFPNSKVYFSWYPDFSNVQTVSAETMASLMLGKNMVYHPGVKMVKFVTNPRVYAVGKGGLLRGVTSEAVAKGLYGTTWNKKIDDISDAFVGDYVFGLDVASASDFSPLSEAAAVPTPLYN</sequence>
<dbReference type="InterPro" id="IPR028203">
    <property type="entry name" value="PSII_CF48-like_dom"/>
</dbReference>
<dbReference type="PANTHER" id="PTHR47199:SF2">
    <property type="entry name" value="PHOTOSYSTEM II STABILITY_ASSEMBLY FACTOR HCF136, CHLOROPLASTIC"/>
    <property type="match status" value="1"/>
</dbReference>
<dbReference type="STRING" id="1798682.A3C15_00255"/>
<evidence type="ECO:0000256" key="2">
    <source>
        <dbReference type="ARBA" id="ARBA00022531"/>
    </source>
</evidence>
<dbReference type="InterPro" id="IPR008964">
    <property type="entry name" value="Invasin/intimin_cell_adhesion"/>
</dbReference>
<dbReference type="SUPFAM" id="SSF110296">
    <property type="entry name" value="Oligoxyloglucan reducing end-specific cellobiohydrolase"/>
    <property type="match status" value="2"/>
</dbReference>
<evidence type="ECO:0000259" key="5">
    <source>
        <dbReference type="PROSITE" id="PS50853"/>
    </source>
</evidence>
<evidence type="ECO:0000256" key="3">
    <source>
        <dbReference type="ARBA" id="ARBA00023276"/>
    </source>
</evidence>
<comment type="caution">
    <text evidence="6">The sequence shown here is derived from an EMBL/GenBank/DDBJ whole genome shotgun (WGS) entry which is preliminary data.</text>
</comment>
<dbReference type="Proteomes" id="UP000176532">
    <property type="component" value="Unassembled WGS sequence"/>
</dbReference>
<comment type="similarity">
    <text evidence="1">Belongs to the intimin/invasin family.</text>
</comment>
<reference evidence="6 7" key="1">
    <citation type="journal article" date="2016" name="Nat. Commun.">
        <title>Thousands of microbial genomes shed light on interconnected biogeochemical processes in an aquifer system.</title>
        <authorList>
            <person name="Anantharaman K."/>
            <person name="Brown C.T."/>
            <person name="Hug L.A."/>
            <person name="Sharon I."/>
            <person name="Castelle C.J."/>
            <person name="Probst A.J."/>
            <person name="Thomas B.C."/>
            <person name="Singh A."/>
            <person name="Wilkins M.J."/>
            <person name="Karaoz U."/>
            <person name="Brodie E.L."/>
            <person name="Williams K.H."/>
            <person name="Hubbard S.S."/>
            <person name="Banfield J.F."/>
        </authorList>
    </citation>
    <scope>NUCLEOTIDE SEQUENCE [LARGE SCALE GENOMIC DNA]</scope>
</reference>
<dbReference type="SUPFAM" id="SSF49373">
    <property type="entry name" value="Invasin/intimin cell-adhesion fragments"/>
    <property type="match status" value="1"/>
</dbReference>
<dbReference type="InterPro" id="IPR003961">
    <property type="entry name" value="FN3_dom"/>
</dbReference>